<accession>A0AAJ6M0T8</accession>
<dbReference type="AlphaFoldDB" id="A0AAJ6M0T8"/>
<name>A0AAJ6M0T8_9PSED</name>
<gene>
    <name evidence="1" type="ORF">RI108_02240</name>
</gene>
<dbReference type="EMBL" id="CP134081">
    <property type="protein sequence ID" value="WNC10275.1"/>
    <property type="molecule type" value="Genomic_DNA"/>
</dbReference>
<protein>
    <submittedName>
        <fullName evidence="1">Uncharacterized protein</fullName>
    </submittedName>
</protein>
<evidence type="ECO:0000313" key="2">
    <source>
        <dbReference type="Proteomes" id="UP001258207"/>
    </source>
</evidence>
<dbReference type="RefSeq" id="WP_310792236.1">
    <property type="nucleotide sequence ID" value="NZ_CP134081.1"/>
</dbReference>
<organism evidence="1 2">
    <name type="scientific">Pseudomonas coleopterorum</name>
    <dbReference type="NCBI Taxonomy" id="1605838"/>
    <lineage>
        <taxon>Bacteria</taxon>
        <taxon>Pseudomonadati</taxon>
        <taxon>Pseudomonadota</taxon>
        <taxon>Gammaproteobacteria</taxon>
        <taxon>Pseudomonadales</taxon>
        <taxon>Pseudomonadaceae</taxon>
        <taxon>Pseudomonas</taxon>
    </lineage>
</organism>
<dbReference type="Proteomes" id="UP001258207">
    <property type="component" value="Chromosome"/>
</dbReference>
<reference evidence="1" key="1">
    <citation type="submission" date="2023-09" db="EMBL/GenBank/DDBJ databases">
        <title>First report of Pseudomonas coleopterorum DJ13 causing leaf spot on Rhododendron pulchrum Sweet in China.</title>
        <authorList>
            <person name="Zhang Y."/>
        </authorList>
    </citation>
    <scope>NUCLEOTIDE SEQUENCE</scope>
    <source>
        <strain evidence="1">DJ13</strain>
    </source>
</reference>
<proteinExistence type="predicted"/>
<evidence type="ECO:0000313" key="1">
    <source>
        <dbReference type="EMBL" id="WNC10275.1"/>
    </source>
</evidence>
<sequence>MNERERSEAIRGAVLQALNVFLTLPLLGDLTTIGDYEEVGVQRDVQADGEGA</sequence>